<evidence type="ECO:0000313" key="2">
    <source>
        <dbReference type="Proteomes" id="UP000095143"/>
    </source>
</evidence>
<dbReference type="Gene3D" id="3.40.50.300">
    <property type="entry name" value="P-loop containing nucleotide triphosphate hydrolases"/>
    <property type="match status" value="1"/>
</dbReference>
<dbReference type="EMBL" id="MDEN01000066">
    <property type="protein sequence ID" value="OCX15895.1"/>
    <property type="molecule type" value="Genomic_DNA"/>
</dbReference>
<dbReference type="PANTHER" id="PTHR34301:SF8">
    <property type="entry name" value="ATPASE DOMAIN-CONTAINING PROTEIN"/>
    <property type="match status" value="1"/>
</dbReference>
<name>A0A1C2DMN3_9PSED</name>
<gene>
    <name evidence="1" type="ORF">BBI10_19435</name>
</gene>
<comment type="caution">
    <text evidence="1">The sequence shown here is derived from an EMBL/GenBank/DDBJ whole genome shotgun (WGS) entry which is preliminary data.</text>
</comment>
<dbReference type="InterPro" id="IPR027417">
    <property type="entry name" value="P-loop_NTPase"/>
</dbReference>
<sequence>MTKRTGFVFKRTGLAATVAEGLTGEGLHDYSSGLFLAAPRRTGKSTFLREDLVPQCLSEGWLPVYVDLWADREQDPAELISAAIAVALVPYEKGIRKLAKSAGVDKLNFLRTLSWDFTTPQLPAGSTLTQALQLLHSASQKMIVLIIDEAQHALTSEAGVNAMFALKAARDELNQGHEQGNGALRLVLTGSNRDKLAHLVLNKNQPFYGSSITPFPLLGKDFTKAYTAHLNSHLALTNQFSAADIDSAFELVGRRPEMLRAIIGDVALELGDAENLGQLLHDSARLLRAGVWEEFESAYNALTLPQRAVLEVMADRARDNQPFAPFADATLLAVGKALEALGSEVVPGTQTIQAAIDALRDKELVWKSSRGAYALEDKALGEWLLQRREPK</sequence>
<reference evidence="1 2" key="1">
    <citation type="submission" date="2016-08" db="EMBL/GenBank/DDBJ databases">
        <title>Whole genome sequence of Pseudomonas graminis strain UASWS1507, a potential biological control agent for agriculture.</title>
        <authorList>
            <person name="Crovadore J."/>
            <person name="Calmin G."/>
            <person name="Chablais R."/>
            <person name="Cochard B."/>
            <person name="Lefort F."/>
        </authorList>
    </citation>
    <scope>NUCLEOTIDE SEQUENCE [LARGE SCALE GENOMIC DNA]</scope>
    <source>
        <strain evidence="1 2">UASWS1507</strain>
    </source>
</reference>
<protein>
    <recommendedName>
        <fullName evidence="3">ATP-binding protein</fullName>
    </recommendedName>
</protein>
<dbReference type="SUPFAM" id="SSF52540">
    <property type="entry name" value="P-loop containing nucleoside triphosphate hydrolases"/>
    <property type="match status" value="1"/>
</dbReference>
<dbReference type="PANTHER" id="PTHR34301">
    <property type="entry name" value="DNA-BINDING PROTEIN-RELATED"/>
    <property type="match status" value="1"/>
</dbReference>
<dbReference type="Proteomes" id="UP000095143">
    <property type="component" value="Unassembled WGS sequence"/>
</dbReference>
<dbReference type="RefSeq" id="WP_065991247.1">
    <property type="nucleotide sequence ID" value="NZ_MDEN01000066.1"/>
</dbReference>
<accession>A0A1C2DMN3</accession>
<proteinExistence type="predicted"/>
<evidence type="ECO:0008006" key="3">
    <source>
        <dbReference type="Google" id="ProtNLM"/>
    </source>
</evidence>
<dbReference type="OrthoDB" id="8576717at2"/>
<dbReference type="AlphaFoldDB" id="A0A1C2DMN3"/>
<evidence type="ECO:0000313" key="1">
    <source>
        <dbReference type="EMBL" id="OCX15895.1"/>
    </source>
</evidence>
<organism evidence="1 2">
    <name type="scientific">Pseudomonas graminis</name>
    <dbReference type="NCBI Taxonomy" id="158627"/>
    <lineage>
        <taxon>Bacteria</taxon>
        <taxon>Pseudomonadati</taxon>
        <taxon>Pseudomonadota</taxon>
        <taxon>Gammaproteobacteria</taxon>
        <taxon>Pseudomonadales</taxon>
        <taxon>Pseudomonadaceae</taxon>
        <taxon>Pseudomonas</taxon>
    </lineage>
</organism>